<protein>
    <submittedName>
        <fullName evidence="3">Restriction endonuclease</fullName>
    </submittedName>
</protein>
<reference evidence="3 4" key="1">
    <citation type="submission" date="2024-08" db="EMBL/GenBank/DDBJ databases">
        <authorList>
            <person name="Ishaq N."/>
        </authorList>
    </citation>
    <scope>NUCLEOTIDE SEQUENCE [LARGE SCALE GENOMIC DNA]</scope>
    <source>
        <strain evidence="3 4">DSM 18651</strain>
    </source>
</reference>
<organism evidence="3 4">
    <name type="scientific">Microbulbifer epialgicus</name>
    <dbReference type="NCBI Taxonomy" id="393907"/>
    <lineage>
        <taxon>Bacteria</taxon>
        <taxon>Pseudomonadati</taxon>
        <taxon>Pseudomonadota</taxon>
        <taxon>Gammaproteobacteria</taxon>
        <taxon>Cellvibrionales</taxon>
        <taxon>Microbulbiferaceae</taxon>
        <taxon>Microbulbifer</taxon>
    </lineage>
</organism>
<proteinExistence type="predicted"/>
<evidence type="ECO:0000259" key="2">
    <source>
        <dbReference type="Pfam" id="PF04471"/>
    </source>
</evidence>
<keyword evidence="1" id="KW-0472">Membrane</keyword>
<dbReference type="EMBL" id="JBGMEK010000001">
    <property type="protein sequence ID" value="MFA0809347.1"/>
    <property type="molecule type" value="Genomic_DNA"/>
</dbReference>
<keyword evidence="1" id="KW-0812">Transmembrane</keyword>
<keyword evidence="3" id="KW-0255">Endonuclease</keyword>
<evidence type="ECO:0000313" key="4">
    <source>
        <dbReference type="Proteomes" id="UP001569428"/>
    </source>
</evidence>
<comment type="caution">
    <text evidence="3">The sequence shown here is derived from an EMBL/GenBank/DDBJ whole genome shotgun (WGS) entry which is preliminary data.</text>
</comment>
<name>A0ABV4NTF3_9GAMM</name>
<dbReference type="InterPro" id="IPR011335">
    <property type="entry name" value="Restrct_endonuc-II-like"/>
</dbReference>
<feature type="domain" description="Restriction endonuclease type IV Mrr" evidence="2">
    <location>
        <begin position="76"/>
        <end position="180"/>
    </location>
</feature>
<dbReference type="Pfam" id="PF04471">
    <property type="entry name" value="Mrr_cat"/>
    <property type="match status" value="1"/>
</dbReference>
<dbReference type="RefSeq" id="WP_371836968.1">
    <property type="nucleotide sequence ID" value="NZ_JBGMEK010000001.1"/>
</dbReference>
<keyword evidence="3" id="KW-0378">Hydrolase</keyword>
<dbReference type="SUPFAM" id="SSF52980">
    <property type="entry name" value="Restriction endonuclease-like"/>
    <property type="match status" value="1"/>
</dbReference>
<keyword evidence="1" id="KW-1133">Transmembrane helix</keyword>
<feature type="transmembrane region" description="Helical" evidence="1">
    <location>
        <begin position="20"/>
        <end position="39"/>
    </location>
</feature>
<keyword evidence="4" id="KW-1185">Reference proteome</keyword>
<sequence>MEQLLALLASYDVLFLGHSVPLYVVLAAALFAFVFLGSYPLKRRKPWRIAASKKWLRQFRANKDKYTPVQRFTYIRKVDHFLWEEILMSCFEERGYPIIRTKMTRDGGSDGFVTINDDFVVIQAKRYKGRISKAHVVELDRLVNHNRRHDKGLFIHTGKTSTPIMEFFRSNDHMEILSGVDRILSFLDGEELSLFGNRLNKPKAMR</sequence>
<accession>A0ABV4NTF3</accession>
<dbReference type="Proteomes" id="UP001569428">
    <property type="component" value="Unassembled WGS sequence"/>
</dbReference>
<dbReference type="Gene3D" id="3.40.1350.10">
    <property type="match status" value="1"/>
</dbReference>
<dbReference type="InterPro" id="IPR011856">
    <property type="entry name" value="tRNA_endonuc-like_dom_sf"/>
</dbReference>
<evidence type="ECO:0000313" key="3">
    <source>
        <dbReference type="EMBL" id="MFA0809347.1"/>
    </source>
</evidence>
<dbReference type="InterPro" id="IPR007560">
    <property type="entry name" value="Restrct_endonuc_IV_Mrr"/>
</dbReference>
<gene>
    <name evidence="3" type="ORF">ACCI49_00325</name>
</gene>
<dbReference type="GO" id="GO:0004519">
    <property type="term" value="F:endonuclease activity"/>
    <property type="evidence" value="ECO:0007669"/>
    <property type="project" value="UniProtKB-KW"/>
</dbReference>
<evidence type="ECO:0000256" key="1">
    <source>
        <dbReference type="SAM" id="Phobius"/>
    </source>
</evidence>
<keyword evidence="3" id="KW-0540">Nuclease</keyword>